<dbReference type="AlphaFoldDB" id="A0A022W1T9"/>
<protein>
    <submittedName>
        <fullName evidence="1">Uncharacterized protein</fullName>
    </submittedName>
</protein>
<dbReference type="HOGENOM" id="CLU_1939634_0_0_1"/>
<sequence>MRLTDIWRNPGFLLKATVHQALTKGHNHHIDKNGEFRIARKELLPRQLENKNDAESNHRFARIYHDHIRALSQEGKPTGERVNNWSGDSLFIQNLQGIYSVLCLENPTPLDGGKLAELSQNSSIRQGLVV</sequence>
<name>A0A022W1T9_TRIRU</name>
<reference evidence="1" key="1">
    <citation type="submission" date="2014-02" db="EMBL/GenBank/DDBJ databases">
        <title>The Genome Sequence of Trichophyton rubrum (morphotype fischeri) CBS 288.86.</title>
        <authorList>
            <consortium name="The Broad Institute Genomics Platform"/>
            <person name="Cuomo C.A."/>
            <person name="White T.C."/>
            <person name="Graser Y."/>
            <person name="Martinez-Rossi N."/>
            <person name="Heitman J."/>
            <person name="Young S.K."/>
            <person name="Zeng Q."/>
            <person name="Gargeya S."/>
            <person name="Abouelleil A."/>
            <person name="Alvarado L."/>
            <person name="Chapman S.B."/>
            <person name="Gainer-Dewar J."/>
            <person name="Goldberg J."/>
            <person name="Griggs A."/>
            <person name="Gujja S."/>
            <person name="Hansen M."/>
            <person name="Howarth C."/>
            <person name="Imamovic A."/>
            <person name="Larimer J."/>
            <person name="Martinez D."/>
            <person name="Murphy C."/>
            <person name="Pearson M.D."/>
            <person name="Persinoti G."/>
            <person name="Poon T."/>
            <person name="Priest M."/>
            <person name="Roberts A.D."/>
            <person name="Saif S."/>
            <person name="Shea T.D."/>
            <person name="Sykes S.N."/>
            <person name="Wortman J."/>
            <person name="Nusbaum C."/>
            <person name="Birren B."/>
        </authorList>
    </citation>
    <scope>NUCLEOTIDE SEQUENCE [LARGE SCALE GENOMIC DNA]</scope>
    <source>
        <strain evidence="1">CBS 288.86</strain>
    </source>
</reference>
<dbReference type="Proteomes" id="UP000023758">
    <property type="component" value="Unassembled WGS sequence"/>
</dbReference>
<accession>A0A022W1T9</accession>
<proteinExistence type="predicted"/>
<organism evidence="1">
    <name type="scientific">Trichophyton rubrum CBS 288.86</name>
    <dbReference type="NCBI Taxonomy" id="1215330"/>
    <lineage>
        <taxon>Eukaryota</taxon>
        <taxon>Fungi</taxon>
        <taxon>Dikarya</taxon>
        <taxon>Ascomycota</taxon>
        <taxon>Pezizomycotina</taxon>
        <taxon>Eurotiomycetes</taxon>
        <taxon>Eurotiomycetidae</taxon>
        <taxon>Onygenales</taxon>
        <taxon>Arthrodermataceae</taxon>
        <taxon>Trichophyton</taxon>
    </lineage>
</organism>
<dbReference type="EMBL" id="KK207855">
    <property type="protein sequence ID" value="EZF52244.1"/>
    <property type="molecule type" value="Genomic_DNA"/>
</dbReference>
<evidence type="ECO:0000313" key="1">
    <source>
        <dbReference type="EMBL" id="EZF52244.1"/>
    </source>
</evidence>
<gene>
    <name evidence="1" type="ORF">H103_04651</name>
</gene>